<dbReference type="Gene3D" id="3.90.380.10">
    <property type="entry name" value="Naphthalene 1,2-dioxygenase Alpha Subunit, Chain A, domain 1"/>
    <property type="match status" value="1"/>
</dbReference>
<evidence type="ECO:0000256" key="2">
    <source>
        <dbReference type="ARBA" id="ARBA00022714"/>
    </source>
</evidence>
<evidence type="ECO:0000256" key="5">
    <source>
        <dbReference type="ARBA" id="ARBA00023002"/>
    </source>
</evidence>
<dbReference type="PROSITE" id="PS00570">
    <property type="entry name" value="RING_HYDROXYL_ALPHA"/>
    <property type="match status" value="1"/>
</dbReference>
<evidence type="ECO:0000256" key="6">
    <source>
        <dbReference type="ARBA" id="ARBA00023004"/>
    </source>
</evidence>
<keyword evidence="4" id="KW-0223">Dioxygenase</keyword>
<dbReference type="InterPro" id="IPR017941">
    <property type="entry name" value="Rieske_2Fe-2S"/>
</dbReference>
<dbReference type="Pfam" id="PF00848">
    <property type="entry name" value="Ring_hydroxyl_A"/>
    <property type="match status" value="1"/>
</dbReference>
<keyword evidence="3" id="KW-0479">Metal-binding</keyword>
<keyword evidence="8" id="KW-0520">NAD</keyword>
<gene>
    <name evidence="10" type="ORF">K7G82_05200</name>
</gene>
<feature type="domain" description="Rieske" evidence="9">
    <location>
        <begin position="55"/>
        <end position="133"/>
    </location>
</feature>
<evidence type="ECO:0000256" key="8">
    <source>
        <dbReference type="ARBA" id="ARBA00023027"/>
    </source>
</evidence>
<proteinExistence type="inferred from homology"/>
<dbReference type="SUPFAM" id="SSF55961">
    <property type="entry name" value="Bet v1-like"/>
    <property type="match status" value="1"/>
</dbReference>
<evidence type="ECO:0000259" key="9">
    <source>
        <dbReference type="PROSITE" id="PS51296"/>
    </source>
</evidence>
<dbReference type="PRINTS" id="PR00090">
    <property type="entry name" value="RNGDIOXGNASE"/>
</dbReference>
<accession>A0ABS7PK60</accession>
<keyword evidence="7" id="KW-0411">Iron-sulfur</keyword>
<keyword evidence="11" id="KW-1185">Reference proteome</keyword>
<evidence type="ECO:0000256" key="7">
    <source>
        <dbReference type="ARBA" id="ARBA00023014"/>
    </source>
</evidence>
<dbReference type="SUPFAM" id="SSF50022">
    <property type="entry name" value="ISP domain"/>
    <property type="match status" value="1"/>
</dbReference>
<dbReference type="Pfam" id="PF00355">
    <property type="entry name" value="Rieske"/>
    <property type="match status" value="1"/>
</dbReference>
<keyword evidence="6" id="KW-0408">Iron</keyword>
<evidence type="ECO:0000313" key="11">
    <source>
        <dbReference type="Proteomes" id="UP000706039"/>
    </source>
</evidence>
<dbReference type="EMBL" id="JAINVV010000003">
    <property type="protein sequence ID" value="MBY8821678.1"/>
    <property type="molecule type" value="Genomic_DNA"/>
</dbReference>
<dbReference type="InterPro" id="IPR036922">
    <property type="entry name" value="Rieske_2Fe-2S_sf"/>
</dbReference>
<name>A0ABS7PK60_9SPHN</name>
<dbReference type="PROSITE" id="PS51296">
    <property type="entry name" value="RIESKE"/>
    <property type="match status" value="1"/>
</dbReference>
<protein>
    <submittedName>
        <fullName evidence="10">Rieske 2Fe-2S domain-containing protein</fullName>
    </submittedName>
</protein>
<keyword evidence="5" id="KW-0560">Oxidoreductase</keyword>
<organism evidence="10 11">
    <name type="scientific">Sphingomonas colocasiae</name>
    <dbReference type="NCBI Taxonomy" id="1848973"/>
    <lineage>
        <taxon>Bacteria</taxon>
        <taxon>Pseudomonadati</taxon>
        <taxon>Pseudomonadota</taxon>
        <taxon>Alphaproteobacteria</taxon>
        <taxon>Sphingomonadales</taxon>
        <taxon>Sphingomonadaceae</taxon>
        <taxon>Sphingomonas</taxon>
    </lineage>
</organism>
<evidence type="ECO:0000256" key="3">
    <source>
        <dbReference type="ARBA" id="ARBA00022723"/>
    </source>
</evidence>
<dbReference type="Proteomes" id="UP000706039">
    <property type="component" value="Unassembled WGS sequence"/>
</dbReference>
<evidence type="ECO:0000313" key="10">
    <source>
        <dbReference type="EMBL" id="MBY8821678.1"/>
    </source>
</evidence>
<sequence length="448" mass="49474">MSAPCKAEAARVTLAPRVDRDWAYLVQPDRIHQSLYTDPALFPHEMTKLFGGLWTYLCHESELPAANAFKRVRLGLRPVVMTRDKSGAIHGLFNRCAHRAATICQDDTGATARFTCPYHGWTYANDGRLIGVPFDDGYGDAFDKSLHGLRRIPRIEAYRGFVFGTLNPDMPSLADHLGAATELIDEFIGRAPGGEIVLGAGSFRGVFGGNWKLVFDNAADGYHPAFSHRSIMDMTRIRNGGDKGGRHFATNPDNSPMYCKAYPNGHGLLHQRPGMGNSLWDRVRPTPGSEAQVASLVARLGEDGARAALEGVPGGGINLNIFPNLLLIGNQVQVVEPLVHDRTQLSWYATTLKGAEPEVNQLRMRVAEDFPILGETDDLEMFERCWEGMRAEEAEWVMCGRGSHRADADTLDPVTGVRTVPPTDEAPMRNFYRHYADTLSRETKLVVA</sequence>
<comment type="caution">
    <text evidence="10">The sequence shown here is derived from an EMBL/GenBank/DDBJ whole genome shotgun (WGS) entry which is preliminary data.</text>
</comment>
<dbReference type="PANTHER" id="PTHR43756">
    <property type="entry name" value="CHOLINE MONOOXYGENASE, CHLOROPLASTIC"/>
    <property type="match status" value="1"/>
</dbReference>
<dbReference type="PANTHER" id="PTHR43756:SF1">
    <property type="entry name" value="3-PHENYLPROPIONATE_CINNAMIC ACID DIOXYGENASE SUBUNIT ALPHA"/>
    <property type="match status" value="1"/>
</dbReference>
<reference evidence="10 11" key="1">
    <citation type="submission" date="2021-08" db="EMBL/GenBank/DDBJ databases">
        <authorList>
            <person name="Tuo L."/>
        </authorList>
    </citation>
    <scope>NUCLEOTIDE SEQUENCE [LARGE SCALE GENOMIC DNA]</scope>
    <source>
        <strain evidence="10 11">JCM 31229</strain>
    </source>
</reference>
<dbReference type="Gene3D" id="2.102.10.10">
    <property type="entry name" value="Rieske [2Fe-2S] iron-sulphur domain"/>
    <property type="match status" value="1"/>
</dbReference>
<dbReference type="RefSeq" id="WP_222988774.1">
    <property type="nucleotide sequence ID" value="NZ_JAINVV010000003.1"/>
</dbReference>
<dbReference type="InterPro" id="IPR015879">
    <property type="entry name" value="Ring_hydroxy_dOase_asu_C_dom"/>
</dbReference>
<dbReference type="InterPro" id="IPR001663">
    <property type="entry name" value="Rng_hydr_dOase-A"/>
</dbReference>
<dbReference type="InterPro" id="IPR015881">
    <property type="entry name" value="ARHD_Rieske_2Fe_2S"/>
</dbReference>
<comment type="similarity">
    <text evidence="1">Belongs to the bacterial ring-hydroxylating dioxygenase alpha subunit family.</text>
</comment>
<evidence type="ECO:0000256" key="4">
    <source>
        <dbReference type="ARBA" id="ARBA00022964"/>
    </source>
</evidence>
<keyword evidence="2" id="KW-0001">2Fe-2S</keyword>
<evidence type="ECO:0000256" key="1">
    <source>
        <dbReference type="ARBA" id="ARBA00008751"/>
    </source>
</evidence>